<dbReference type="InterPro" id="IPR013783">
    <property type="entry name" value="Ig-like_fold"/>
</dbReference>
<dbReference type="Gene3D" id="3.90.70.10">
    <property type="entry name" value="Cysteine proteinases"/>
    <property type="match status" value="1"/>
</dbReference>
<dbReference type="AlphaFoldDB" id="A0A7C4R2Y9"/>
<reference evidence="2" key="1">
    <citation type="journal article" date="2020" name="mSystems">
        <title>Genome- and Community-Level Interaction Insights into Carbon Utilization and Element Cycling Functions of Hydrothermarchaeota in Hydrothermal Sediment.</title>
        <authorList>
            <person name="Zhou Z."/>
            <person name="Liu Y."/>
            <person name="Xu W."/>
            <person name="Pan J."/>
            <person name="Luo Z.H."/>
            <person name="Li M."/>
        </authorList>
    </citation>
    <scope>NUCLEOTIDE SEQUENCE [LARGE SCALE GENOMIC DNA]</scope>
    <source>
        <strain evidence="2">SpSt-579</strain>
    </source>
</reference>
<feature type="domain" description="PKD" evidence="1">
    <location>
        <begin position="641"/>
        <end position="697"/>
    </location>
</feature>
<dbReference type="InterPro" id="IPR035986">
    <property type="entry name" value="PKD_dom_sf"/>
</dbReference>
<dbReference type="Pfam" id="PF00112">
    <property type="entry name" value="Peptidase_C1"/>
    <property type="match status" value="1"/>
</dbReference>
<dbReference type="GO" id="GO:0120147">
    <property type="term" value="F:formylglycine-generating oxidase activity"/>
    <property type="evidence" value="ECO:0007669"/>
    <property type="project" value="TreeGrafter"/>
</dbReference>
<evidence type="ECO:0000259" key="1">
    <source>
        <dbReference type="PROSITE" id="PS50093"/>
    </source>
</evidence>
<gene>
    <name evidence="2" type="ORF">ENT43_04030</name>
</gene>
<dbReference type="PANTHER" id="PTHR23150">
    <property type="entry name" value="SULFATASE MODIFYING FACTOR 1, 2"/>
    <property type="match status" value="1"/>
</dbReference>
<dbReference type="SMART" id="SM00089">
    <property type="entry name" value="PKD"/>
    <property type="match status" value="4"/>
</dbReference>
<dbReference type="Gene3D" id="3.90.1580.10">
    <property type="entry name" value="paralog of FGE (formylglycine-generating enzyme)"/>
    <property type="match status" value="1"/>
</dbReference>
<feature type="domain" description="PKD" evidence="1">
    <location>
        <begin position="350"/>
        <end position="437"/>
    </location>
</feature>
<dbReference type="Pfam" id="PF03781">
    <property type="entry name" value="FGE-sulfatase"/>
    <property type="match status" value="1"/>
</dbReference>
<dbReference type="SUPFAM" id="SSF54001">
    <property type="entry name" value="Cysteine proteinases"/>
    <property type="match status" value="1"/>
</dbReference>
<accession>A0A7C4R2Y9</accession>
<dbReference type="InterPro" id="IPR000668">
    <property type="entry name" value="Peptidase_C1A_C"/>
</dbReference>
<evidence type="ECO:0000313" key="2">
    <source>
        <dbReference type="EMBL" id="HGT71402.1"/>
    </source>
</evidence>
<dbReference type="CDD" id="cd00146">
    <property type="entry name" value="PKD"/>
    <property type="match status" value="4"/>
</dbReference>
<dbReference type="Pfam" id="PF18911">
    <property type="entry name" value="PKD_4"/>
    <property type="match status" value="3"/>
</dbReference>
<protein>
    <submittedName>
        <fullName evidence="2">PKD domain-containing protein</fullName>
    </submittedName>
</protein>
<dbReference type="Gene3D" id="2.60.40.10">
    <property type="entry name" value="Immunoglobulins"/>
    <property type="match status" value="4"/>
</dbReference>
<dbReference type="InterPro" id="IPR039417">
    <property type="entry name" value="Peptidase_C1A_papain-like"/>
</dbReference>
<dbReference type="GO" id="GO:0006508">
    <property type="term" value="P:proteolysis"/>
    <property type="evidence" value="ECO:0007669"/>
    <property type="project" value="InterPro"/>
</dbReference>
<dbReference type="PANTHER" id="PTHR23150:SF35">
    <property type="entry name" value="BLL6746 PROTEIN"/>
    <property type="match status" value="1"/>
</dbReference>
<dbReference type="InterPro" id="IPR051043">
    <property type="entry name" value="Sulfatase_Mod_Factor_Kinase"/>
</dbReference>
<proteinExistence type="predicted"/>
<dbReference type="InterPro" id="IPR042095">
    <property type="entry name" value="SUMF_sf"/>
</dbReference>
<comment type="caution">
    <text evidence="2">The sequence shown here is derived from an EMBL/GenBank/DDBJ whole genome shotgun (WGS) entry which is preliminary data.</text>
</comment>
<dbReference type="CDD" id="cd02248">
    <property type="entry name" value="Peptidase_C1A"/>
    <property type="match status" value="1"/>
</dbReference>
<dbReference type="SMART" id="SM00645">
    <property type="entry name" value="Pept_C1"/>
    <property type="match status" value="1"/>
</dbReference>
<dbReference type="GO" id="GO:0008234">
    <property type="term" value="F:cysteine-type peptidase activity"/>
    <property type="evidence" value="ECO:0007669"/>
    <property type="project" value="InterPro"/>
</dbReference>
<dbReference type="Pfam" id="PF22352">
    <property type="entry name" value="K319L-like_PKD"/>
    <property type="match status" value="1"/>
</dbReference>
<sequence>MRTIVKNKSMVLLSFFCFSVAFFFHGCGGGGGTSVSLLPPTNSAGITLADIQSAIAQEGAEWTAGETEVSGRMVGLTEQEIALQLAGALVEEHDESSALSKPFYAGRAAQAYVVPSFFDWRNYQNKNWMTSIKNQGSCGACTAFGALGALEPIYRFKKGNSELSVDFSEADLFFCTGGKCNSGGYLSSVANRMKKDGVVDEHALIYHAVDYSANHCNINRPTGIDVYKISDWGWASSNLNVIKYVITKYGPSPAVMKLSPDFMYYKSGVYKPVKTSIGYHTITIVGWKDTGGTTRIAGATVPDGYWIIKNSWGEDWGMDGYAYVSYGSVDLEQHTMVLIAPDEAQPNTPPTVSITATPTSGDAPLAVNFTSSCTDSDGECSAYSWNFGDGGIAGSTNPSYTFSTAGVYNVSLTVTDDDGATALASTTITVNAPPVNNNPTANAGVDQAITLPTSTATLTGSGSDPDGDTVSCSWTQSSGPGTATLSGQNTCTLTASALVQGNYVFQLAVSDGRGGTATDTATITVNPEPNTPPTATASSSVGLGMVPLAVNFTGTCTDSDGTCVSYSWDFGDGATSTDQNPSHTYTIPASYVVTLTVTDDDGATATDTVTVIANAPPVVGASADLTYALTLETVNFTGTCTDTGGSCTSYLWDFGDGNTSTLISPSYSYTATGTYTVTFTAMDDQGAMTSATFTFGVYLSNDWITIPAGDFLMGCASGDPLCGFVPQETPLHTVTVPYYEIQKYEVTTFQYKKCVDAGACTVPQDLSNFYEPNYFGNSVYADYPVIMLDWTQASTYCNWIGARLPSEAEWEKAARGSSPSENIYPWGDTSPDCSLADVAGCAAVSPNVYMVGSYPLGASVYGVMDMSANAWEWVEDDWHTDYTGAPTDGSAWIDGPRSGERVLRSGNNASNFVIRVSYRQGGLVNQFNATNGIRCAR</sequence>
<dbReference type="InterPro" id="IPR022409">
    <property type="entry name" value="PKD/Chitinase_dom"/>
</dbReference>
<dbReference type="InterPro" id="IPR016187">
    <property type="entry name" value="CTDL_fold"/>
</dbReference>
<dbReference type="InterPro" id="IPR005532">
    <property type="entry name" value="SUMF_dom"/>
</dbReference>
<feature type="domain" description="PKD" evidence="1">
    <location>
        <begin position="533"/>
        <end position="618"/>
    </location>
</feature>
<dbReference type="InterPro" id="IPR000601">
    <property type="entry name" value="PKD_dom"/>
</dbReference>
<name>A0A7C4R2Y9_UNCC3</name>
<dbReference type="EMBL" id="DSYQ01000025">
    <property type="protein sequence ID" value="HGT71402.1"/>
    <property type="molecule type" value="Genomic_DNA"/>
</dbReference>
<dbReference type="SUPFAM" id="SSF49299">
    <property type="entry name" value="PKD domain"/>
    <property type="match status" value="4"/>
</dbReference>
<dbReference type="SUPFAM" id="SSF56436">
    <property type="entry name" value="C-type lectin-like"/>
    <property type="match status" value="1"/>
</dbReference>
<organism evidence="2">
    <name type="scientific">candidate division CPR3 bacterium</name>
    <dbReference type="NCBI Taxonomy" id="2268181"/>
    <lineage>
        <taxon>Bacteria</taxon>
        <taxon>Bacteria division CPR3</taxon>
    </lineage>
</organism>
<dbReference type="InterPro" id="IPR038765">
    <property type="entry name" value="Papain-like_cys_pep_sf"/>
</dbReference>
<dbReference type="PROSITE" id="PS50093">
    <property type="entry name" value="PKD"/>
    <property type="match status" value="3"/>
</dbReference>